<dbReference type="Proteomes" id="UP001328107">
    <property type="component" value="Unassembled WGS sequence"/>
</dbReference>
<evidence type="ECO:0000256" key="1">
    <source>
        <dbReference type="ARBA" id="ARBA00011012"/>
    </source>
</evidence>
<evidence type="ECO:0000313" key="3">
    <source>
        <dbReference type="EMBL" id="GMR30476.1"/>
    </source>
</evidence>
<organism evidence="3 4">
    <name type="scientific">Pristionchus mayeri</name>
    <dbReference type="NCBI Taxonomy" id="1317129"/>
    <lineage>
        <taxon>Eukaryota</taxon>
        <taxon>Metazoa</taxon>
        <taxon>Ecdysozoa</taxon>
        <taxon>Nematoda</taxon>
        <taxon>Chromadorea</taxon>
        <taxon>Rhabditida</taxon>
        <taxon>Rhabditina</taxon>
        <taxon>Diplogasteromorpha</taxon>
        <taxon>Diplogasteroidea</taxon>
        <taxon>Neodiplogasteridae</taxon>
        <taxon>Pristionchus</taxon>
    </lineage>
</organism>
<proteinExistence type="inferred from homology"/>
<comment type="caution">
    <text evidence="3">The sequence shown here is derived from an EMBL/GenBank/DDBJ whole genome shotgun (WGS) entry which is preliminary data.</text>
</comment>
<evidence type="ECO:0000313" key="4">
    <source>
        <dbReference type="Proteomes" id="UP001328107"/>
    </source>
</evidence>
<dbReference type="SUPFAM" id="SSF48371">
    <property type="entry name" value="ARM repeat"/>
    <property type="match status" value="1"/>
</dbReference>
<feature type="region of interest" description="Disordered" evidence="2">
    <location>
        <begin position="1"/>
        <end position="21"/>
    </location>
</feature>
<dbReference type="AlphaFoldDB" id="A0AAN4Z0U9"/>
<dbReference type="Pfam" id="PF08569">
    <property type="entry name" value="Mo25"/>
    <property type="match status" value="1"/>
</dbReference>
<evidence type="ECO:0000256" key="2">
    <source>
        <dbReference type="SAM" id="MobiDB-lite"/>
    </source>
</evidence>
<keyword evidence="4" id="KW-1185">Reference proteome</keyword>
<reference evidence="4" key="1">
    <citation type="submission" date="2022-10" db="EMBL/GenBank/DDBJ databases">
        <title>Genome assembly of Pristionchus species.</title>
        <authorList>
            <person name="Yoshida K."/>
            <person name="Sommer R.J."/>
        </authorList>
    </citation>
    <scope>NUCLEOTIDE SEQUENCE [LARGE SCALE GENOMIC DNA]</scope>
    <source>
        <strain evidence="4">RS5460</strain>
    </source>
</reference>
<accession>A0AAN4Z0U9</accession>
<dbReference type="InterPro" id="IPR011989">
    <property type="entry name" value="ARM-like"/>
</dbReference>
<sequence length="72" mass="8617">VCERRRSCGSSGETDDQMRCISNPGNLKQMMNLLKEKSKIIQFEAFHVRRNIVKFSRMRFRNELQTLWPKKN</sequence>
<comment type="similarity">
    <text evidence="1">Belongs to the Mo25 family.</text>
</comment>
<dbReference type="EMBL" id="BTRK01000001">
    <property type="protein sequence ID" value="GMR30476.1"/>
    <property type="molecule type" value="Genomic_DNA"/>
</dbReference>
<dbReference type="InterPro" id="IPR016024">
    <property type="entry name" value="ARM-type_fold"/>
</dbReference>
<feature type="non-terminal residue" evidence="3">
    <location>
        <position position="1"/>
    </location>
</feature>
<feature type="non-terminal residue" evidence="3">
    <location>
        <position position="72"/>
    </location>
</feature>
<protein>
    <submittedName>
        <fullName evidence="3">Uncharacterized protein</fullName>
    </submittedName>
</protein>
<dbReference type="InterPro" id="IPR013878">
    <property type="entry name" value="Mo25"/>
</dbReference>
<dbReference type="Gene3D" id="1.25.10.10">
    <property type="entry name" value="Leucine-rich Repeat Variant"/>
    <property type="match status" value="1"/>
</dbReference>
<gene>
    <name evidence="3" type="ORF">PMAYCL1PPCAC_00671</name>
</gene>
<name>A0AAN4Z0U9_9BILA</name>